<evidence type="ECO:0000313" key="1">
    <source>
        <dbReference type="EMBL" id="DAD71735.1"/>
    </source>
</evidence>
<accession>A0A8S5LPG3</accession>
<proteinExistence type="predicted"/>
<organism evidence="1">
    <name type="scientific">Siphoviridae sp. cto6l14</name>
    <dbReference type="NCBI Taxonomy" id="2827590"/>
    <lineage>
        <taxon>Viruses</taxon>
        <taxon>Duplodnaviria</taxon>
        <taxon>Heunggongvirae</taxon>
        <taxon>Uroviricota</taxon>
        <taxon>Caudoviricetes</taxon>
    </lineage>
</organism>
<name>A0A8S5LPG3_9CAUD</name>
<protein>
    <submittedName>
        <fullName evidence="1">Portal protein</fullName>
    </submittedName>
</protein>
<sequence length="441" mass="49916">MQFINFLKGVWQRLFPLKDIKQALGIKPAITDDMLNSIELWQKCFAGQAPWLDENVISLRLEQSITREFANITLNEMTACISNDKLQKIFENATEDLNSELQSGLATGAMVIKPLGGDKVQYISANAFVPIEFDAKHRLVKVIFPEFKKIGDNYYTRLEYHSLDTEKGLTIANTAYMSAGEGQLGREIPLAAVDEWASLPNAVTYPAMLRPAFGYFRTPIKNTIDGSSCGMSVYANDLNLIRKIDTQFGRLDWEFESGERAIHVDAAALRESKTAKLNKRLYRAVDVDLGSEELFKDFSPTLRQSDITDGLNTYLRRLEFSVGLAYGDLSNPETVAKTATEIKSAKDRKYNTVSAIQKQLKYCLDDLVYALAFYNSLTTSGYTFVCDFKDSILTDEQTERTQDIQDLSLGIIQPWEYRMKWYGEDEKTAKKNLPQSSEVIE</sequence>
<dbReference type="EMBL" id="BK015887">
    <property type="protein sequence ID" value="DAD71735.1"/>
    <property type="molecule type" value="Genomic_DNA"/>
</dbReference>
<reference evidence="1" key="1">
    <citation type="journal article" date="2021" name="Proc. Natl. Acad. Sci. U.S.A.">
        <title>A Catalog of Tens of Thousands of Viruses from Human Metagenomes Reveals Hidden Associations with Chronic Diseases.</title>
        <authorList>
            <person name="Tisza M.J."/>
            <person name="Buck C.B."/>
        </authorList>
    </citation>
    <scope>NUCLEOTIDE SEQUENCE</scope>
    <source>
        <strain evidence="1">Cto6l14</strain>
    </source>
</reference>